<dbReference type="GO" id="GO:0005737">
    <property type="term" value="C:cytoplasm"/>
    <property type="evidence" value="ECO:0007669"/>
    <property type="project" value="UniProtKB-SubCell"/>
</dbReference>
<dbReference type="SUPFAM" id="SSF51045">
    <property type="entry name" value="WW domain"/>
    <property type="match status" value="2"/>
</dbReference>
<dbReference type="GO" id="GO:0048814">
    <property type="term" value="P:regulation of dendrite morphogenesis"/>
    <property type="evidence" value="ECO:0007669"/>
    <property type="project" value="TreeGrafter"/>
</dbReference>
<feature type="region of interest" description="Disordered" evidence="11">
    <location>
        <begin position="1"/>
        <end position="44"/>
    </location>
</feature>
<evidence type="ECO:0000256" key="1">
    <source>
        <dbReference type="ARBA" id="ARBA00000885"/>
    </source>
</evidence>
<dbReference type="GO" id="GO:0016567">
    <property type="term" value="P:protein ubiquitination"/>
    <property type="evidence" value="ECO:0007669"/>
    <property type="project" value="TreeGrafter"/>
</dbReference>
<dbReference type="Pfam" id="PF18436">
    <property type="entry name" value="HECW1_helix"/>
    <property type="match status" value="1"/>
</dbReference>
<dbReference type="InterPro" id="IPR050409">
    <property type="entry name" value="E3_ubiq-protein_ligase"/>
</dbReference>
<dbReference type="FunFam" id="2.20.70.10:FF:000048">
    <property type="entry name" value="HECT, C2 and WW domain-containing E3 ubiquitin protein ligase 1"/>
    <property type="match status" value="1"/>
</dbReference>
<dbReference type="CDD" id="cd00078">
    <property type="entry name" value="HECTc"/>
    <property type="match status" value="1"/>
</dbReference>
<dbReference type="EC" id="2.3.2.26" evidence="4"/>
<feature type="region of interest" description="Disordered" evidence="11">
    <location>
        <begin position="348"/>
        <end position="380"/>
    </location>
</feature>
<evidence type="ECO:0000259" key="13">
    <source>
        <dbReference type="PROSITE" id="PS50020"/>
    </source>
</evidence>
<dbReference type="Gene3D" id="2.60.40.150">
    <property type="entry name" value="C2 domain"/>
    <property type="match status" value="1"/>
</dbReference>
<feature type="active site" description="Glycyl thioester intermediate" evidence="10">
    <location>
        <position position="1485"/>
    </location>
</feature>
<dbReference type="InterPro" id="IPR035892">
    <property type="entry name" value="C2_domain_sf"/>
</dbReference>
<dbReference type="Pfam" id="PF16562">
    <property type="entry name" value="HECW_N"/>
    <property type="match status" value="1"/>
</dbReference>
<dbReference type="Pfam" id="PF00397">
    <property type="entry name" value="WW"/>
    <property type="match status" value="1"/>
</dbReference>
<keyword evidence="5" id="KW-0963">Cytoplasm</keyword>
<dbReference type="FunFam" id="2.60.40.2840:FF:000001">
    <property type="entry name" value="E3 ubiquitin-protein ligase HECW2 isoform X1"/>
    <property type="match status" value="1"/>
</dbReference>
<dbReference type="SMART" id="SM00239">
    <property type="entry name" value="C2"/>
    <property type="match status" value="1"/>
</dbReference>
<dbReference type="GO" id="GO:0006511">
    <property type="term" value="P:ubiquitin-dependent protein catabolic process"/>
    <property type="evidence" value="ECO:0007669"/>
    <property type="project" value="TreeGrafter"/>
</dbReference>
<keyword evidence="6" id="KW-0597">Phosphoprotein</keyword>
<comment type="caution">
    <text evidence="15">The sequence shown here is derived from an EMBL/GenBank/DDBJ whole genome shotgun (WGS) entry which is preliminary data.</text>
</comment>
<feature type="domain" description="C2" evidence="12">
    <location>
        <begin position="194"/>
        <end position="326"/>
    </location>
</feature>
<dbReference type="FunFam" id="3.90.1750.10:FF:000036">
    <property type="entry name" value="E3 ubiquitin-protein ligase HECW2"/>
    <property type="match status" value="1"/>
</dbReference>
<evidence type="ECO:0000256" key="11">
    <source>
        <dbReference type="SAM" id="MobiDB-lite"/>
    </source>
</evidence>
<accession>A0AA88MM27</accession>
<evidence type="ECO:0000256" key="10">
    <source>
        <dbReference type="PROSITE-ProRule" id="PRU00104"/>
    </source>
</evidence>
<dbReference type="PROSITE" id="PS50020">
    <property type="entry name" value="WW_DOMAIN_2"/>
    <property type="match status" value="2"/>
</dbReference>
<dbReference type="InterPro" id="IPR032348">
    <property type="entry name" value="HECW_N"/>
</dbReference>
<evidence type="ECO:0000256" key="4">
    <source>
        <dbReference type="ARBA" id="ARBA00012485"/>
    </source>
</evidence>
<feature type="region of interest" description="Disordered" evidence="11">
    <location>
        <begin position="532"/>
        <end position="552"/>
    </location>
</feature>
<dbReference type="FunFam" id="3.30.2410.10:FF:000002">
    <property type="entry name" value="E3 ubiquitin-protein ligase HECW2"/>
    <property type="match status" value="1"/>
</dbReference>
<dbReference type="Gene3D" id="3.30.2160.10">
    <property type="entry name" value="Hect, E3 ligase catalytic domain"/>
    <property type="match status" value="1"/>
</dbReference>
<dbReference type="PROSITE" id="PS50237">
    <property type="entry name" value="HECT"/>
    <property type="match status" value="1"/>
</dbReference>
<feature type="domain" description="WW" evidence="13">
    <location>
        <begin position="760"/>
        <end position="793"/>
    </location>
</feature>
<dbReference type="Pfam" id="PF00168">
    <property type="entry name" value="C2"/>
    <property type="match status" value="1"/>
</dbReference>
<comment type="pathway">
    <text evidence="3">Protein modification; protein ubiquitination.</text>
</comment>
<sequence>MRPSLATAVLPPRTRSHNPPNLAVGGREHLSAPRRRSPNLRHTLSPENLRTLAERGGAAVDAASVVSSPIGLPRANSDTDLVTSQSRSSLTASTLEYTLNRGQNLVISWDIKEEVDATDWIGLYHIDETSPSNVWDCKNRGVNGTQKGQIVWRLEPGPYFMEPETKICFKYYHGVSGALRATTPCITVKNPAVLVEGLTEQVGVEHPRKLISFTLTDLRATGLKKGMFFNPDPYLKMSIHPGKRSVFPVFSHHGQERRSAIIANTTNPIWHGEKYTFVALMTDILYIEVKDKFAKSRPIIKRFLGQLTIPVQRLIEKIPGVQPVSFSLCRRLPTEHVSGQLQFKVELTSTGPDGASPDSIIGSSSLNGAPGTPSDDEDLPHNLPGVVSAGPSPTGSQGLQGMWEGGATAYPEKDLSLVRAETRFVEPESLSGHEMLQRSLSEGLDAIEAPKGPGERPLGAASPKLRSSFPTHTRLSAMLHIDSDEDEERSGAADITPVPLSPLLMNGEPPDVGGLYEDDAFPELQRESELLEPSVLEEEPRGACAATEEVPSEAEVALEVEAGLDLEDVLEPDVFSEVEEAPFSEAVSQNALPEGGEVPEEGRVPGQDPSSEIDTCSMATAPQTAFSSSESCPITLTTAVEAEEGAETAIDPGGEVLSSTPPINQAVDDEGGGRAVISEAQVEAPAASEQEDFEEIGVRRLSLQAAGSLAEQQEGEETKPVDSEQVTTETDGEGAHVNGHPVRSLPSVRHDIHRYQRVDEPLPPNWEARIDSHGRIFFVDHVNRTTTWQRPTGPPAPQGLTRSNSIQQMEQLNRRYQSIRRTITNSDRSEESPVDLLPEPESELMPHSISEYRRESAVAHASGRSRLSLLLQSPSAKFLCSPDFFTVLHSNPSAYRMFTSNTCLKHMISKVRRDAHYFERYQHNRDLVTFLNMFSNKQLELPRGWEMKHDHTGKPFFVDHNCRSTTFIDPRLPLQSSRSTGLLAHRQHLSRQRSHSAGEVVDDSRQTNAALVPRPSSTFSGSSRSQYHDVVPVGYNDKIVAFLRQPNIFEILQERQPELARNHSLKEKVQFIRSEGVNGLARLSSDADLVMLLSLFEEEVMSYVPPLLHPGYSLSSPQSSPGTQRANARAPAPYKRDFEAKLRNFYRKLETKGYGQGPGKVKLIIRRDHLLEDAFNQIMCYSRKDLQRSKLYVSFVGEDGLDYSGPSREFFFLVSRELFNPYYGLFEYSANDTYTVQISPMSAFVDNHHEWFRFSGRILGLALVHQYLLDAFFTRPFYKGLLRIPCDLSDLEFLDEEFHQSLQWMKDNDIEDMLDLTFTVNEEVFGQITERELKPGGAGIPVSEKNKKEYIERMVKWRIERGVAQQTESLVRGFYEVVDVRLVSVFDARELELVIAGTAEIDLADWRNNTEYRGGYHDNHIVIRWFWAAVERFNNEQRLRLLQFVTGTSSIPYEGFASLRGSNGPRRFCVEKWGKITSLPRAHTCFNRLDLPPYPSFSMLYEKLVTAVEETSTFGLE</sequence>
<feature type="compositionally biased region" description="Polar residues" evidence="11">
    <location>
        <begin position="608"/>
        <end position="634"/>
    </location>
</feature>
<evidence type="ECO:0000256" key="6">
    <source>
        <dbReference type="ARBA" id="ARBA00022553"/>
    </source>
</evidence>
<dbReference type="SMART" id="SM00119">
    <property type="entry name" value="HECTc"/>
    <property type="match status" value="1"/>
</dbReference>
<dbReference type="FunFam" id="3.90.1750.10:FF:000004">
    <property type="entry name" value="E3 ubiquitin-protein ligase HECW2 isoform X1"/>
    <property type="match status" value="1"/>
</dbReference>
<keyword evidence="7" id="KW-0808">Transferase</keyword>
<dbReference type="Gene3D" id="2.60.40.2840">
    <property type="match status" value="1"/>
</dbReference>
<evidence type="ECO:0000256" key="9">
    <source>
        <dbReference type="ARBA" id="ARBA00022786"/>
    </source>
</evidence>
<dbReference type="CDD" id="cd08691">
    <property type="entry name" value="C2_NEDL1-like"/>
    <property type="match status" value="1"/>
</dbReference>
<feature type="domain" description="WW" evidence="13">
    <location>
        <begin position="939"/>
        <end position="972"/>
    </location>
</feature>
<feature type="region of interest" description="Disordered" evidence="11">
    <location>
        <begin position="483"/>
        <end position="504"/>
    </location>
</feature>
<dbReference type="SMART" id="SM00456">
    <property type="entry name" value="WW"/>
    <property type="match status" value="2"/>
</dbReference>
<evidence type="ECO:0000256" key="3">
    <source>
        <dbReference type="ARBA" id="ARBA00004906"/>
    </source>
</evidence>
<dbReference type="InterPro" id="IPR037795">
    <property type="entry name" value="C2_HECW"/>
</dbReference>
<evidence type="ECO:0000256" key="8">
    <source>
        <dbReference type="ARBA" id="ARBA00022737"/>
    </source>
</evidence>
<dbReference type="InterPro" id="IPR001202">
    <property type="entry name" value="WW_dom"/>
</dbReference>
<keyword evidence="16" id="KW-1185">Reference proteome</keyword>
<gene>
    <name evidence="15" type="ORF">Q5P01_013192</name>
</gene>
<dbReference type="InterPro" id="IPR000008">
    <property type="entry name" value="C2_dom"/>
</dbReference>
<dbReference type="InterPro" id="IPR040524">
    <property type="entry name" value="HECW1_helix"/>
</dbReference>
<evidence type="ECO:0000259" key="12">
    <source>
        <dbReference type="PROSITE" id="PS50004"/>
    </source>
</evidence>
<dbReference type="InterPro" id="IPR036020">
    <property type="entry name" value="WW_dom_sf"/>
</dbReference>
<comment type="catalytic activity">
    <reaction evidence="1">
        <text>S-ubiquitinyl-[E2 ubiquitin-conjugating enzyme]-L-cysteine + [acceptor protein]-L-lysine = [E2 ubiquitin-conjugating enzyme]-L-cysteine + N(6)-ubiquitinyl-[acceptor protein]-L-lysine.</text>
        <dbReference type="EC" id="2.3.2.26"/>
    </reaction>
</comment>
<evidence type="ECO:0000256" key="5">
    <source>
        <dbReference type="ARBA" id="ARBA00022490"/>
    </source>
</evidence>
<dbReference type="PANTHER" id="PTHR11254:SF442">
    <property type="entry name" value="HECT-TYPE E3 UBIQUITIN TRANSFERASE"/>
    <property type="match status" value="1"/>
</dbReference>
<dbReference type="Gene3D" id="3.90.1750.10">
    <property type="entry name" value="Hect, E3 ligase catalytic domains"/>
    <property type="match status" value="1"/>
</dbReference>
<keyword evidence="8" id="KW-0677">Repeat</keyword>
<dbReference type="EMBL" id="JAUPFM010000010">
    <property type="protein sequence ID" value="KAK2839452.1"/>
    <property type="molecule type" value="Genomic_DNA"/>
</dbReference>
<dbReference type="CDD" id="cd00201">
    <property type="entry name" value="WW"/>
    <property type="match status" value="2"/>
</dbReference>
<dbReference type="SUPFAM" id="SSF56204">
    <property type="entry name" value="Hect, E3 ligase catalytic domain"/>
    <property type="match status" value="1"/>
</dbReference>
<dbReference type="Gene3D" id="3.30.2410.10">
    <property type="entry name" value="Hect, E3 ligase catalytic domain"/>
    <property type="match status" value="1"/>
</dbReference>
<feature type="region of interest" description="Disordered" evidence="11">
    <location>
        <begin position="583"/>
        <end position="670"/>
    </location>
</feature>
<evidence type="ECO:0000313" key="16">
    <source>
        <dbReference type="Proteomes" id="UP001187415"/>
    </source>
</evidence>
<dbReference type="InterPro" id="IPR000569">
    <property type="entry name" value="HECT_dom"/>
</dbReference>
<comment type="subcellular location">
    <subcellularLocation>
        <location evidence="2">Cytoplasm</location>
    </subcellularLocation>
</comment>
<dbReference type="SUPFAM" id="SSF49562">
    <property type="entry name" value="C2 domain (Calcium/lipid-binding domain, CaLB)"/>
    <property type="match status" value="1"/>
</dbReference>
<dbReference type="Gene3D" id="2.20.70.10">
    <property type="match status" value="2"/>
</dbReference>
<feature type="domain" description="HECT" evidence="14">
    <location>
        <begin position="1182"/>
        <end position="1517"/>
    </location>
</feature>
<proteinExistence type="predicted"/>
<dbReference type="PROSITE" id="PS01159">
    <property type="entry name" value="WW_DOMAIN_1"/>
    <property type="match status" value="2"/>
</dbReference>
<evidence type="ECO:0000256" key="7">
    <source>
        <dbReference type="ARBA" id="ARBA00022679"/>
    </source>
</evidence>
<dbReference type="PROSITE" id="PS50004">
    <property type="entry name" value="C2"/>
    <property type="match status" value="1"/>
</dbReference>
<dbReference type="FunFam" id="2.20.70.10:FF:000007">
    <property type="entry name" value="E3 ubiquitin-protein ligase HECW2 isoform X1"/>
    <property type="match status" value="1"/>
</dbReference>
<dbReference type="PANTHER" id="PTHR11254">
    <property type="entry name" value="HECT DOMAIN UBIQUITIN-PROTEIN LIGASE"/>
    <property type="match status" value="1"/>
</dbReference>
<dbReference type="GO" id="GO:0061630">
    <property type="term" value="F:ubiquitin protein ligase activity"/>
    <property type="evidence" value="ECO:0007669"/>
    <property type="project" value="UniProtKB-EC"/>
</dbReference>
<organism evidence="15 16">
    <name type="scientific">Channa striata</name>
    <name type="common">Snakehead murrel</name>
    <name type="synonym">Ophicephalus striatus</name>
    <dbReference type="NCBI Taxonomy" id="64152"/>
    <lineage>
        <taxon>Eukaryota</taxon>
        <taxon>Metazoa</taxon>
        <taxon>Chordata</taxon>
        <taxon>Craniata</taxon>
        <taxon>Vertebrata</taxon>
        <taxon>Euteleostomi</taxon>
        <taxon>Actinopterygii</taxon>
        <taxon>Neopterygii</taxon>
        <taxon>Teleostei</taxon>
        <taxon>Neoteleostei</taxon>
        <taxon>Acanthomorphata</taxon>
        <taxon>Anabantaria</taxon>
        <taxon>Anabantiformes</taxon>
        <taxon>Channoidei</taxon>
        <taxon>Channidae</taxon>
        <taxon>Channa</taxon>
    </lineage>
</organism>
<evidence type="ECO:0000256" key="2">
    <source>
        <dbReference type="ARBA" id="ARBA00004496"/>
    </source>
</evidence>
<protein>
    <recommendedName>
        <fullName evidence="4">HECT-type E3 ubiquitin transferase</fullName>
        <ecNumber evidence="4">2.3.2.26</ecNumber>
    </recommendedName>
</protein>
<reference evidence="15" key="1">
    <citation type="submission" date="2023-07" db="EMBL/GenBank/DDBJ databases">
        <title>Chromosome-level Genome Assembly of Striped Snakehead (Channa striata).</title>
        <authorList>
            <person name="Liu H."/>
        </authorList>
    </citation>
    <scope>NUCLEOTIDE SEQUENCE</scope>
    <source>
        <strain evidence="15">Gz</strain>
        <tissue evidence="15">Muscle</tissue>
    </source>
</reference>
<name>A0AA88MM27_CHASR</name>
<dbReference type="FunFam" id="3.30.2160.10:FF:000005">
    <property type="entry name" value="E3 ubiquitin-protein ligase HECW2 isoform X1"/>
    <property type="match status" value="1"/>
</dbReference>
<dbReference type="Proteomes" id="UP001187415">
    <property type="component" value="Unassembled WGS sequence"/>
</dbReference>
<dbReference type="Pfam" id="PF00632">
    <property type="entry name" value="HECT"/>
    <property type="match status" value="1"/>
</dbReference>
<keyword evidence="9 10" id="KW-0833">Ubl conjugation pathway</keyword>
<evidence type="ECO:0000313" key="15">
    <source>
        <dbReference type="EMBL" id="KAK2839452.1"/>
    </source>
</evidence>
<dbReference type="InterPro" id="IPR035983">
    <property type="entry name" value="Hect_E3_ubiquitin_ligase"/>
</dbReference>
<feature type="region of interest" description="Disordered" evidence="11">
    <location>
        <begin position="707"/>
        <end position="744"/>
    </location>
</feature>
<evidence type="ECO:0000259" key="14">
    <source>
        <dbReference type="PROSITE" id="PS50237"/>
    </source>
</evidence>